<evidence type="ECO:0000259" key="3">
    <source>
        <dbReference type="Pfam" id="PF07331"/>
    </source>
</evidence>
<feature type="domain" description="DUF1468" evidence="3">
    <location>
        <begin position="49"/>
        <end position="190"/>
    </location>
</feature>
<keyword evidence="5" id="KW-1185">Reference proteome</keyword>
<comment type="caution">
    <text evidence="4">The sequence shown here is derived from an EMBL/GenBank/DDBJ whole genome shotgun (WGS) entry which is preliminary data.</text>
</comment>
<feature type="transmembrane region" description="Helical" evidence="2">
    <location>
        <begin position="48"/>
        <end position="68"/>
    </location>
</feature>
<dbReference type="RefSeq" id="WP_258174746.1">
    <property type="nucleotide sequence ID" value="NZ_PVTY01000004.1"/>
</dbReference>
<feature type="transmembrane region" description="Helical" evidence="2">
    <location>
        <begin position="80"/>
        <end position="101"/>
    </location>
</feature>
<evidence type="ECO:0000313" key="5">
    <source>
        <dbReference type="Proteomes" id="UP000238217"/>
    </source>
</evidence>
<name>A0A2T0YQL8_9MICC</name>
<dbReference type="InterPro" id="IPR009936">
    <property type="entry name" value="DUF1468"/>
</dbReference>
<feature type="transmembrane region" description="Helical" evidence="2">
    <location>
        <begin position="121"/>
        <end position="152"/>
    </location>
</feature>
<proteinExistence type="predicted"/>
<dbReference type="Pfam" id="PF07331">
    <property type="entry name" value="TctB"/>
    <property type="match status" value="1"/>
</dbReference>
<keyword evidence="2" id="KW-1133">Transmembrane helix</keyword>
<evidence type="ECO:0000256" key="2">
    <source>
        <dbReference type="SAM" id="Phobius"/>
    </source>
</evidence>
<keyword evidence="2" id="KW-0472">Membrane</keyword>
<feature type="compositionally biased region" description="Polar residues" evidence="1">
    <location>
        <begin position="1"/>
        <end position="11"/>
    </location>
</feature>
<accession>A0A2T0YQL8</accession>
<protein>
    <submittedName>
        <fullName evidence="4">Putative tricarboxylic transport membrane protein</fullName>
    </submittedName>
</protein>
<gene>
    <name evidence="4" type="ORF">BCL67_10450</name>
</gene>
<sequence>MSTPMTPSSPAQDDALPPAGSGAGPDQGDLPGPTPAGAGTFWHGRSGLIMPVVIVGFSLYILIGVATMDVGDADFPGPQFFPGILGVLGLVLAGIIAAGILRRPEHPENSSGRSWRFHSDFTALGWTVGGFLAFAVLLPWLGWILTGGLLFWSVARGFGSRRPLFDILVGLFMSSVAYLGFSVALGLNLPSGILGGGF</sequence>
<reference evidence="4 5" key="1">
    <citation type="submission" date="2018-03" db="EMBL/GenBank/DDBJ databases">
        <title>Comparative analysis of microorganisms from saline springs in Andes Mountain Range, Colombia.</title>
        <authorList>
            <person name="Rubin E."/>
        </authorList>
    </citation>
    <scope>NUCLEOTIDE SEQUENCE [LARGE SCALE GENOMIC DNA]</scope>
    <source>
        <strain evidence="4 5">CG 35</strain>
    </source>
</reference>
<organism evidence="4 5">
    <name type="scientific">Nesterenkonia sandarakina</name>
    <dbReference type="NCBI Taxonomy" id="272918"/>
    <lineage>
        <taxon>Bacteria</taxon>
        <taxon>Bacillati</taxon>
        <taxon>Actinomycetota</taxon>
        <taxon>Actinomycetes</taxon>
        <taxon>Micrococcales</taxon>
        <taxon>Micrococcaceae</taxon>
        <taxon>Nesterenkonia</taxon>
    </lineage>
</organism>
<dbReference type="AlphaFoldDB" id="A0A2T0YQL8"/>
<feature type="region of interest" description="Disordered" evidence="1">
    <location>
        <begin position="1"/>
        <end position="37"/>
    </location>
</feature>
<feature type="transmembrane region" description="Helical" evidence="2">
    <location>
        <begin position="164"/>
        <end position="187"/>
    </location>
</feature>
<evidence type="ECO:0000313" key="4">
    <source>
        <dbReference type="EMBL" id="PRZ17702.1"/>
    </source>
</evidence>
<evidence type="ECO:0000256" key="1">
    <source>
        <dbReference type="SAM" id="MobiDB-lite"/>
    </source>
</evidence>
<dbReference type="Proteomes" id="UP000238217">
    <property type="component" value="Unassembled WGS sequence"/>
</dbReference>
<dbReference type="EMBL" id="PVTY01000004">
    <property type="protein sequence ID" value="PRZ17702.1"/>
    <property type="molecule type" value="Genomic_DNA"/>
</dbReference>
<keyword evidence="2" id="KW-0812">Transmembrane</keyword>